<feature type="domain" description="COPA/B TPR" evidence="14">
    <location>
        <begin position="622"/>
        <end position="763"/>
    </location>
</feature>
<sequence>MSCMLMKCETKSSRVKGVAFHPSLQWCLTALHNGTIQLWDYRIGSLVDRFDEHEVRIWNWQSRVCVAVLTGHTHYVMCARFHPTEDLVVSASLDQTLRLWDTSGLRERSGGMAGPVGRSGSRSSAHADIFAATDAVCKFVLEGHERGVNWAAFHPSLPLIASAADDKLIKLWRYNAVKAWEVDTLRGHSNNVSCLVFHPHRDLLLSNSEDRSIRVWDVTRRTCLHTFRRDTDRFWVLAAHPTSGALAAGHDGGLVVFKIATERPPSCMWTASELVFVAERRLCWIDTAAVLSQKLHEQQGGPQQQQGVQQSQLEVMLAELQRPLNALASGPKYILCNPLNAGELQTVAVYAEGEGLTYDFYCGPRSDARGAPPAASSLLQVAQTAPSVRASSLAGSSGASSVADAGRIEALPVQTEKIFFAGSNKLLLLGDDKLFLYDLPVRRLSPPLQLALGGPVRTVSWDAEMRFLALTSKHAVILLRADFGALSSAAPPAPQTEAAASHAEATPGRSMQPVFKILTSVHENIRVKGGVWDAELGGFIYATLSNVKFCLPSGDRGIICSLSESIYVVKVSQQHLMYLDRRSQLLCKPLASNEYLFKVALNRRDYMQVALLVRHGNLCGNSLIGYLKEKGHSEIALEFLSDRKSRFLMALEVGRLEEAFEAAKALNDKTGWRLLSDAAMQAGSYGLAEVCYQKLKAFEKLSFLYLLLGDRTKLKKMLHVSKLLRQPLLQQQQALLLGDAGERIQLLLEAQQPGLAYLCAKSHGLTEKAEELRGSVDEKHADDFLPRTPLALFPPLPILRFGPGESATWQPMAADEPAPFAAALKAVDAIDAETARLMLHRGPTESPPAVSSGVGGWGDSGGQLCSDEFAEEFASVGAAAEGEWEDAIDIGIEEDSSAAAAAGTSSGELGGMNGCGGEEAPGIDPTTLWRKTPIAANLVAAGDFAGALHLLRRRLGLLRVAPFEEIFQRVFEGSWMYMKGHSFTPSLALPLATGVAAGRSGLPQGVLAPPRVVSCSFMVTLIREAHKLVTGGKFAEALAAFRQALLTLAIAMAESHEEEQQLLEMLEICRNYTAGMALETARLALGEKDAKRNLELVAYFSCCRLQPSHAFLVLRRALSVAWKSQNYITAASFARRLLAGNYAGLKGAEEEVAKAKKVLMICEQKGTDAIQINYEPAEAENLLLCNSSLTRLPPGSPFIRCGFCGGIARSDLQGQLCNVCQVGELGARVVGLQFLPVV</sequence>
<feature type="repeat" description="WD" evidence="11">
    <location>
        <begin position="69"/>
        <end position="101"/>
    </location>
</feature>
<dbReference type="InterPro" id="IPR020472">
    <property type="entry name" value="WD40_PAC1"/>
</dbReference>
<evidence type="ECO:0000256" key="10">
    <source>
        <dbReference type="ARBA" id="ARBA00023136"/>
    </source>
</evidence>
<dbReference type="PROSITE" id="PS50294">
    <property type="entry name" value="WD_REPEATS_REGION"/>
    <property type="match status" value="3"/>
</dbReference>
<evidence type="ECO:0000256" key="6">
    <source>
        <dbReference type="ARBA" id="ARBA00022737"/>
    </source>
</evidence>
<keyword evidence="6" id="KW-0677">Repeat</keyword>
<keyword evidence="10" id="KW-0472">Membrane</keyword>
<protein>
    <submittedName>
        <fullName evidence="16">Coatomer subunit alpha</fullName>
    </submittedName>
</protein>
<dbReference type="CDD" id="cd22948">
    <property type="entry name" value="Coatomer_WDAD_alpha"/>
    <property type="match status" value="1"/>
</dbReference>
<dbReference type="GO" id="GO:0000139">
    <property type="term" value="C:Golgi membrane"/>
    <property type="evidence" value="ECO:0007669"/>
    <property type="project" value="UniProtKB-SubCell"/>
</dbReference>
<dbReference type="Proteomes" id="UP000515125">
    <property type="component" value="Unplaced"/>
</dbReference>
<feature type="repeat" description="WD" evidence="11">
    <location>
        <begin position="141"/>
        <end position="172"/>
    </location>
</feature>
<dbReference type="PANTHER" id="PTHR19876:SF1">
    <property type="entry name" value="COATOMER SUBUNIT ALPHA"/>
    <property type="match status" value="1"/>
</dbReference>
<dbReference type="InterPro" id="IPR036322">
    <property type="entry name" value="WD40_repeat_dom_sf"/>
</dbReference>
<comment type="subcellular location">
    <subcellularLocation>
        <location evidence="2">Cytoplasm</location>
    </subcellularLocation>
    <subcellularLocation>
        <location evidence="1">Golgi apparatus membrane</location>
        <topology evidence="1">Peripheral membrane protein</topology>
        <orientation evidence="1">Cytoplasmic side</orientation>
    </subcellularLocation>
</comment>
<keyword evidence="15" id="KW-1185">Reference proteome</keyword>
<dbReference type="InterPro" id="IPR001680">
    <property type="entry name" value="WD40_rpt"/>
</dbReference>
<evidence type="ECO:0000313" key="15">
    <source>
        <dbReference type="Proteomes" id="UP000515125"/>
    </source>
</evidence>
<evidence type="ECO:0000259" key="12">
    <source>
        <dbReference type="Pfam" id="PF04053"/>
    </source>
</evidence>
<dbReference type="PRINTS" id="PR00320">
    <property type="entry name" value="GPROTEINBRPT"/>
</dbReference>
<keyword evidence="8" id="KW-0653">Protein transport</keyword>
<dbReference type="GO" id="GO:0006890">
    <property type="term" value="P:retrograde vesicle-mediated transport, Golgi to endoplasmic reticulum"/>
    <property type="evidence" value="ECO:0007669"/>
    <property type="project" value="TreeGrafter"/>
</dbReference>
<dbReference type="InterPro" id="IPR010714">
    <property type="entry name" value="Coatomer_asu_C"/>
</dbReference>
<dbReference type="InterPro" id="IPR006692">
    <property type="entry name" value="Beta-prop_COPA/B_2nd"/>
</dbReference>
<keyword evidence="7" id="KW-0931">ER-Golgi transport</keyword>
<dbReference type="Gene3D" id="1.25.40.470">
    <property type="match status" value="1"/>
</dbReference>
<evidence type="ECO:0000256" key="9">
    <source>
        <dbReference type="ARBA" id="ARBA00023034"/>
    </source>
</evidence>
<evidence type="ECO:0000256" key="8">
    <source>
        <dbReference type="ARBA" id="ARBA00022927"/>
    </source>
</evidence>
<evidence type="ECO:0000256" key="11">
    <source>
        <dbReference type="PROSITE-ProRule" id="PRU00221"/>
    </source>
</evidence>
<organism evidence="15 16">
    <name type="scientific">Cyclospora cayetanensis</name>
    <dbReference type="NCBI Taxonomy" id="88456"/>
    <lineage>
        <taxon>Eukaryota</taxon>
        <taxon>Sar</taxon>
        <taxon>Alveolata</taxon>
        <taxon>Apicomplexa</taxon>
        <taxon>Conoidasida</taxon>
        <taxon>Coccidia</taxon>
        <taxon>Eucoccidiorida</taxon>
        <taxon>Eimeriorina</taxon>
        <taxon>Eimeriidae</taxon>
        <taxon>Cyclospora</taxon>
    </lineage>
</organism>
<dbReference type="SUPFAM" id="SSF50978">
    <property type="entry name" value="WD40 repeat-like"/>
    <property type="match status" value="1"/>
</dbReference>
<dbReference type="OrthoDB" id="10261470at2759"/>
<evidence type="ECO:0000256" key="2">
    <source>
        <dbReference type="ARBA" id="ARBA00004496"/>
    </source>
</evidence>
<dbReference type="GO" id="GO:0006888">
    <property type="term" value="P:endoplasmic reticulum to Golgi vesicle-mediated transport"/>
    <property type="evidence" value="ECO:0007669"/>
    <property type="project" value="TreeGrafter"/>
</dbReference>
<name>A0A6P6RTF7_9EIME</name>
<dbReference type="GO" id="GO:0006891">
    <property type="term" value="P:intra-Golgi vesicle-mediated transport"/>
    <property type="evidence" value="ECO:0007669"/>
    <property type="project" value="TreeGrafter"/>
</dbReference>
<dbReference type="GO" id="GO:0006886">
    <property type="term" value="P:intracellular protein transport"/>
    <property type="evidence" value="ECO:0007669"/>
    <property type="project" value="InterPro"/>
</dbReference>
<dbReference type="RefSeq" id="XP_026191106.1">
    <property type="nucleotide sequence ID" value="XM_026335321.1"/>
</dbReference>
<dbReference type="GeneID" id="34622438"/>
<dbReference type="PANTHER" id="PTHR19876">
    <property type="entry name" value="COATOMER"/>
    <property type="match status" value="1"/>
</dbReference>
<evidence type="ECO:0000256" key="7">
    <source>
        <dbReference type="ARBA" id="ARBA00022892"/>
    </source>
</evidence>
<dbReference type="Pfam" id="PF06957">
    <property type="entry name" value="COPI_C"/>
    <property type="match status" value="1"/>
</dbReference>
<dbReference type="GO" id="GO:0030126">
    <property type="term" value="C:COPI vesicle coat"/>
    <property type="evidence" value="ECO:0007669"/>
    <property type="project" value="InterPro"/>
</dbReference>
<feature type="repeat" description="WD" evidence="11">
    <location>
        <begin position="185"/>
        <end position="226"/>
    </location>
</feature>
<dbReference type="InterPro" id="IPR015943">
    <property type="entry name" value="WD40/YVTN_repeat-like_dom_sf"/>
</dbReference>
<dbReference type="Pfam" id="PF00400">
    <property type="entry name" value="WD40"/>
    <property type="match status" value="4"/>
</dbReference>
<keyword evidence="9" id="KW-0333">Golgi apparatus</keyword>
<dbReference type="AlphaFoldDB" id="A0A6P6RTF7"/>
<feature type="repeat" description="WD" evidence="11">
    <location>
        <begin position="8"/>
        <end position="49"/>
    </location>
</feature>
<keyword evidence="4" id="KW-0963">Cytoplasm</keyword>
<evidence type="ECO:0000259" key="13">
    <source>
        <dbReference type="Pfam" id="PF06957"/>
    </source>
</evidence>
<keyword evidence="3" id="KW-0813">Transport</keyword>
<dbReference type="PROSITE" id="PS50082">
    <property type="entry name" value="WD_REPEATS_2"/>
    <property type="match status" value="4"/>
</dbReference>
<feature type="domain" description="COPA/B second beta-propeller" evidence="12">
    <location>
        <begin position="411"/>
        <end position="578"/>
    </location>
</feature>
<dbReference type="InterPro" id="IPR050844">
    <property type="entry name" value="Coatomer_complex_subunit"/>
</dbReference>
<gene>
    <name evidence="16" type="primary">LOC34622438</name>
</gene>
<reference evidence="16" key="1">
    <citation type="submission" date="2025-08" db="UniProtKB">
        <authorList>
            <consortium name="RefSeq"/>
        </authorList>
    </citation>
    <scope>IDENTIFICATION</scope>
</reference>
<dbReference type="FunFam" id="1.25.40.470:FF:000002">
    <property type="entry name" value="Coatomer subunit alpha"/>
    <property type="match status" value="1"/>
</dbReference>
<evidence type="ECO:0000256" key="3">
    <source>
        <dbReference type="ARBA" id="ARBA00022448"/>
    </source>
</evidence>
<evidence type="ECO:0000256" key="5">
    <source>
        <dbReference type="ARBA" id="ARBA00022574"/>
    </source>
</evidence>
<dbReference type="Gene3D" id="2.130.10.10">
    <property type="entry name" value="YVTN repeat-like/Quinoprotein amine dehydrogenase"/>
    <property type="match status" value="2"/>
</dbReference>
<feature type="domain" description="Coatomer alpha subunit C-terminal" evidence="13">
    <location>
        <begin position="853"/>
        <end position="1236"/>
    </location>
</feature>
<accession>A0A6P6RTF7</accession>
<dbReference type="CDD" id="cd00200">
    <property type="entry name" value="WD40"/>
    <property type="match status" value="1"/>
</dbReference>
<evidence type="ECO:0000313" key="16">
    <source>
        <dbReference type="RefSeq" id="XP_026191106.1"/>
    </source>
</evidence>
<dbReference type="InterPro" id="IPR047312">
    <property type="entry name" value="Coatomer_alpha_WD-assoc_reg"/>
</dbReference>
<keyword evidence="5 11" id="KW-0853">WD repeat</keyword>
<dbReference type="SMART" id="SM00320">
    <property type="entry name" value="WD40"/>
    <property type="match status" value="5"/>
</dbReference>
<evidence type="ECO:0000259" key="14">
    <source>
        <dbReference type="Pfam" id="PF23953"/>
    </source>
</evidence>
<dbReference type="Pfam" id="PF04053">
    <property type="entry name" value="B-prop_COPA_B_2nd"/>
    <property type="match status" value="1"/>
</dbReference>
<dbReference type="GO" id="GO:0005198">
    <property type="term" value="F:structural molecule activity"/>
    <property type="evidence" value="ECO:0007669"/>
    <property type="project" value="InterPro"/>
</dbReference>
<dbReference type="Pfam" id="PF23953">
    <property type="entry name" value="TPR_COPA_B"/>
    <property type="match status" value="1"/>
</dbReference>
<evidence type="ECO:0000256" key="4">
    <source>
        <dbReference type="ARBA" id="ARBA00022490"/>
    </source>
</evidence>
<dbReference type="InterPro" id="IPR056176">
    <property type="entry name" value="TPR_COPA_B"/>
</dbReference>
<evidence type="ECO:0000256" key="1">
    <source>
        <dbReference type="ARBA" id="ARBA00004255"/>
    </source>
</evidence>
<proteinExistence type="predicted"/>